<evidence type="ECO:0000313" key="2">
    <source>
        <dbReference type="EMBL" id="KAJ3480868.1"/>
    </source>
</evidence>
<sequence>MVPPTLDIHQHPALVESTSGDSESYSSDPDSPPPASPPSIVLTSFSHGCKPDLRLITSAYSPPSPGSKSSSPSISSEPPTPATQSGCSTESELLTPLSSQQDISPVFTSSASFTVPLYSHSASPHSSALPQSFRQSPVQPGSTPVTPTTLSPKRLCPEPSFRFPSVAPAVAPISRSRPGSTHPDPTSGSNLAPRVKISHPYARLYAKNSKEAGAAKRRRMWNHALEKSFFTPQELSTMGAPQRRTIYTASLEAHVDRLHKQLEECQLFPVMPQQLEPYRGLNSKTAKSMVAGLQKDMSDMKLKALELERSVRGIE</sequence>
<accession>A0AAD5YGK5</accession>
<feature type="compositionally biased region" description="Polar residues" evidence="1">
    <location>
        <begin position="133"/>
        <end position="151"/>
    </location>
</feature>
<dbReference type="EMBL" id="JANAWD010000351">
    <property type="protein sequence ID" value="KAJ3480868.1"/>
    <property type="molecule type" value="Genomic_DNA"/>
</dbReference>
<feature type="region of interest" description="Disordered" evidence="1">
    <location>
        <begin position="119"/>
        <end position="154"/>
    </location>
</feature>
<feature type="compositionally biased region" description="Low complexity" evidence="1">
    <location>
        <begin position="119"/>
        <end position="132"/>
    </location>
</feature>
<name>A0AAD5YGK5_9APHY</name>
<dbReference type="AlphaFoldDB" id="A0AAD5YGK5"/>
<protein>
    <submittedName>
        <fullName evidence="2">Uncharacterized protein</fullName>
    </submittedName>
</protein>
<dbReference type="Proteomes" id="UP001212997">
    <property type="component" value="Unassembled WGS sequence"/>
</dbReference>
<evidence type="ECO:0000313" key="3">
    <source>
        <dbReference type="Proteomes" id="UP001212997"/>
    </source>
</evidence>
<feature type="region of interest" description="Disordered" evidence="1">
    <location>
        <begin position="171"/>
        <end position="193"/>
    </location>
</feature>
<feature type="region of interest" description="Disordered" evidence="1">
    <location>
        <begin position="1"/>
        <end position="100"/>
    </location>
</feature>
<feature type="compositionally biased region" description="Low complexity" evidence="1">
    <location>
        <begin position="17"/>
        <end position="29"/>
    </location>
</feature>
<proteinExistence type="predicted"/>
<feature type="compositionally biased region" description="Low complexity" evidence="1">
    <location>
        <begin position="58"/>
        <end position="77"/>
    </location>
</feature>
<organism evidence="2 3">
    <name type="scientific">Meripilus lineatus</name>
    <dbReference type="NCBI Taxonomy" id="2056292"/>
    <lineage>
        <taxon>Eukaryota</taxon>
        <taxon>Fungi</taxon>
        <taxon>Dikarya</taxon>
        <taxon>Basidiomycota</taxon>
        <taxon>Agaricomycotina</taxon>
        <taxon>Agaricomycetes</taxon>
        <taxon>Polyporales</taxon>
        <taxon>Meripilaceae</taxon>
        <taxon>Meripilus</taxon>
    </lineage>
</organism>
<evidence type="ECO:0000256" key="1">
    <source>
        <dbReference type="SAM" id="MobiDB-lite"/>
    </source>
</evidence>
<feature type="compositionally biased region" description="Polar residues" evidence="1">
    <location>
        <begin position="177"/>
        <end position="190"/>
    </location>
</feature>
<reference evidence="2" key="1">
    <citation type="submission" date="2022-07" db="EMBL/GenBank/DDBJ databases">
        <title>Genome Sequence of Physisporinus lineatus.</title>
        <authorList>
            <person name="Buettner E."/>
        </authorList>
    </citation>
    <scope>NUCLEOTIDE SEQUENCE</scope>
    <source>
        <strain evidence="2">VT162</strain>
    </source>
</reference>
<comment type="caution">
    <text evidence="2">The sequence shown here is derived from an EMBL/GenBank/DDBJ whole genome shotgun (WGS) entry which is preliminary data.</text>
</comment>
<gene>
    <name evidence="2" type="ORF">NLI96_g8052</name>
</gene>
<feature type="compositionally biased region" description="Low complexity" evidence="1">
    <location>
        <begin position="88"/>
        <end position="99"/>
    </location>
</feature>
<keyword evidence="3" id="KW-1185">Reference proteome</keyword>